<proteinExistence type="predicted"/>
<dbReference type="Proteomes" id="UP000188268">
    <property type="component" value="Unassembled WGS sequence"/>
</dbReference>
<sequence length="233" mass="26146">MSTCDSLISPEFDYVENEDALVVKSDREEGKQQSAQSGHAQKEGKVCQRNILLEMGPNENADGFDKTSTDPQFFAPVARDIYMNPRASEVPCVSKVAKKKETSTCTKDNVSLEETMSTWDSLISPEFDYVENEDVLVVKSDREEGKQQSAQSGHAQKEGVAIGKRLIVVNLAIQYLVAYGWYRQQLQLLGVNACMMIAFKYVERYLQCSSSGRVLCKDEILQMESAVLNYLEL</sequence>
<accession>A0A1R3G1P8</accession>
<evidence type="ECO:0000313" key="3">
    <source>
        <dbReference type="EMBL" id="OMO51997.1"/>
    </source>
</evidence>
<reference evidence="3 4" key="1">
    <citation type="submission" date="2013-09" db="EMBL/GenBank/DDBJ databases">
        <title>Corchorus capsularis genome sequencing.</title>
        <authorList>
            <person name="Alam M."/>
            <person name="Haque M.S."/>
            <person name="Islam M.S."/>
            <person name="Emdad E.M."/>
            <person name="Islam M.M."/>
            <person name="Ahmed B."/>
            <person name="Halim A."/>
            <person name="Hossen Q.M.M."/>
            <person name="Hossain M.Z."/>
            <person name="Ahmed R."/>
            <person name="Khan M.M."/>
            <person name="Islam R."/>
            <person name="Rashid M.M."/>
            <person name="Khan S.A."/>
            <person name="Rahman M.S."/>
            <person name="Alam M."/>
        </authorList>
    </citation>
    <scope>NUCLEOTIDE SEQUENCE [LARGE SCALE GENOMIC DNA]</scope>
    <source>
        <strain evidence="4">cv. CVL-1</strain>
        <tissue evidence="3">Whole seedling</tissue>
    </source>
</reference>
<protein>
    <recommendedName>
        <fullName evidence="2">Cyclin N-terminal domain-containing protein</fullName>
    </recommendedName>
</protein>
<evidence type="ECO:0000256" key="1">
    <source>
        <dbReference type="SAM" id="MobiDB-lite"/>
    </source>
</evidence>
<dbReference type="AlphaFoldDB" id="A0A1R3G1P8"/>
<dbReference type="STRING" id="210143.A0A1R3G1P8"/>
<dbReference type="Pfam" id="PF00134">
    <property type="entry name" value="Cyclin_N"/>
    <property type="match status" value="1"/>
</dbReference>
<feature type="domain" description="Cyclin N-terminal" evidence="2">
    <location>
        <begin position="169"/>
        <end position="232"/>
    </location>
</feature>
<dbReference type="InterPro" id="IPR036915">
    <property type="entry name" value="Cyclin-like_sf"/>
</dbReference>
<dbReference type="EMBL" id="AWWV01015624">
    <property type="protein sequence ID" value="OMO51997.1"/>
    <property type="molecule type" value="Genomic_DNA"/>
</dbReference>
<dbReference type="Gene3D" id="1.10.472.10">
    <property type="entry name" value="Cyclin-like"/>
    <property type="match status" value="1"/>
</dbReference>
<evidence type="ECO:0000313" key="4">
    <source>
        <dbReference type="Proteomes" id="UP000188268"/>
    </source>
</evidence>
<dbReference type="SUPFAM" id="SSF47954">
    <property type="entry name" value="Cyclin-like"/>
    <property type="match status" value="1"/>
</dbReference>
<name>A0A1R3G1P8_COCAP</name>
<keyword evidence="4" id="KW-1185">Reference proteome</keyword>
<dbReference type="InterPro" id="IPR006671">
    <property type="entry name" value="Cyclin_N"/>
</dbReference>
<feature type="region of interest" description="Disordered" evidence="1">
    <location>
        <begin position="24"/>
        <end position="44"/>
    </location>
</feature>
<dbReference type="Gramene" id="OMO51997">
    <property type="protein sequence ID" value="OMO51997"/>
    <property type="gene ID" value="CCACVL1_29448"/>
</dbReference>
<evidence type="ECO:0000259" key="2">
    <source>
        <dbReference type="Pfam" id="PF00134"/>
    </source>
</evidence>
<organism evidence="3 4">
    <name type="scientific">Corchorus capsularis</name>
    <name type="common">Jute</name>
    <dbReference type="NCBI Taxonomy" id="210143"/>
    <lineage>
        <taxon>Eukaryota</taxon>
        <taxon>Viridiplantae</taxon>
        <taxon>Streptophyta</taxon>
        <taxon>Embryophyta</taxon>
        <taxon>Tracheophyta</taxon>
        <taxon>Spermatophyta</taxon>
        <taxon>Magnoliopsida</taxon>
        <taxon>eudicotyledons</taxon>
        <taxon>Gunneridae</taxon>
        <taxon>Pentapetalae</taxon>
        <taxon>rosids</taxon>
        <taxon>malvids</taxon>
        <taxon>Malvales</taxon>
        <taxon>Malvaceae</taxon>
        <taxon>Grewioideae</taxon>
        <taxon>Apeibeae</taxon>
        <taxon>Corchorus</taxon>
    </lineage>
</organism>
<comment type="caution">
    <text evidence="3">The sequence shown here is derived from an EMBL/GenBank/DDBJ whole genome shotgun (WGS) entry which is preliminary data.</text>
</comment>
<gene>
    <name evidence="3" type="ORF">CCACVL1_29448</name>
</gene>
<dbReference type="OrthoDB" id="5590282at2759"/>